<feature type="transmembrane region" description="Helical" evidence="8">
    <location>
        <begin position="215"/>
        <end position="238"/>
    </location>
</feature>
<feature type="transmembrane region" description="Helical" evidence="8">
    <location>
        <begin position="137"/>
        <end position="156"/>
    </location>
</feature>
<dbReference type="STRING" id="1134406.ADN00_13675"/>
<dbReference type="RefSeq" id="WP_075063585.1">
    <property type="nucleotide sequence ID" value="NZ_LGCL01000032.1"/>
</dbReference>
<feature type="transmembrane region" description="Helical" evidence="8">
    <location>
        <begin position="89"/>
        <end position="107"/>
    </location>
</feature>
<reference evidence="9 10" key="1">
    <citation type="submission" date="2015-07" db="EMBL/GenBank/DDBJ databases">
        <title>Genome sequence of Ornatilinea apprima DSM 23815.</title>
        <authorList>
            <person name="Hemp J."/>
            <person name="Ward L.M."/>
            <person name="Pace L.A."/>
            <person name="Fischer W.W."/>
        </authorList>
    </citation>
    <scope>NUCLEOTIDE SEQUENCE [LARGE SCALE GENOMIC DNA]</scope>
    <source>
        <strain evidence="9 10">P3M-1</strain>
    </source>
</reference>
<organism evidence="9 10">
    <name type="scientific">Ornatilinea apprima</name>
    <dbReference type="NCBI Taxonomy" id="1134406"/>
    <lineage>
        <taxon>Bacteria</taxon>
        <taxon>Bacillati</taxon>
        <taxon>Chloroflexota</taxon>
        <taxon>Anaerolineae</taxon>
        <taxon>Anaerolineales</taxon>
        <taxon>Anaerolineaceae</taxon>
        <taxon>Ornatilinea</taxon>
    </lineage>
</organism>
<dbReference type="GO" id="GO:0005886">
    <property type="term" value="C:plasma membrane"/>
    <property type="evidence" value="ECO:0007669"/>
    <property type="project" value="UniProtKB-SubCell"/>
</dbReference>
<accession>A0A0N8GM54</accession>
<feature type="transmembrane region" description="Helical" evidence="8">
    <location>
        <begin position="291"/>
        <end position="314"/>
    </location>
</feature>
<evidence type="ECO:0000256" key="5">
    <source>
        <dbReference type="ARBA" id="ARBA00022692"/>
    </source>
</evidence>
<proteinExistence type="predicted"/>
<dbReference type="PANTHER" id="PTHR33908:SF11">
    <property type="entry name" value="MEMBRANE PROTEIN"/>
    <property type="match status" value="1"/>
</dbReference>
<dbReference type="OrthoDB" id="155122at2"/>
<dbReference type="AlphaFoldDB" id="A0A0N8GM54"/>
<feature type="transmembrane region" description="Helical" evidence="8">
    <location>
        <begin position="113"/>
        <end position="130"/>
    </location>
</feature>
<keyword evidence="10" id="KW-1185">Reference proteome</keyword>
<feature type="transmembrane region" description="Helical" evidence="8">
    <location>
        <begin position="54"/>
        <end position="77"/>
    </location>
</feature>
<comment type="subcellular location">
    <subcellularLocation>
        <location evidence="1">Cell membrane</location>
        <topology evidence="1">Multi-pass membrane protein</topology>
    </subcellularLocation>
</comment>
<gene>
    <name evidence="9" type="ORF">ADN00_13675</name>
</gene>
<evidence type="ECO:0000256" key="7">
    <source>
        <dbReference type="ARBA" id="ARBA00023136"/>
    </source>
</evidence>
<evidence type="ECO:0000313" key="10">
    <source>
        <dbReference type="Proteomes" id="UP000050417"/>
    </source>
</evidence>
<name>A0A0N8GM54_9CHLR</name>
<evidence type="ECO:0000256" key="3">
    <source>
        <dbReference type="ARBA" id="ARBA00022676"/>
    </source>
</evidence>
<evidence type="ECO:0008006" key="11">
    <source>
        <dbReference type="Google" id="ProtNLM"/>
    </source>
</evidence>
<dbReference type="EMBL" id="LGCL01000032">
    <property type="protein sequence ID" value="KPL74346.1"/>
    <property type="molecule type" value="Genomic_DNA"/>
</dbReference>
<protein>
    <recommendedName>
        <fullName evidence="11">Glycosyltransferase RgtA/B/C/D-like domain-containing protein</fullName>
    </recommendedName>
</protein>
<evidence type="ECO:0000256" key="4">
    <source>
        <dbReference type="ARBA" id="ARBA00022679"/>
    </source>
</evidence>
<feature type="transmembrane region" description="Helical" evidence="8">
    <location>
        <begin position="176"/>
        <end position="203"/>
    </location>
</feature>
<dbReference type="InterPro" id="IPR050297">
    <property type="entry name" value="LipidA_mod_glycosyltrf_83"/>
</dbReference>
<evidence type="ECO:0000256" key="6">
    <source>
        <dbReference type="ARBA" id="ARBA00022989"/>
    </source>
</evidence>
<keyword evidence="5 8" id="KW-0812">Transmembrane</keyword>
<evidence type="ECO:0000256" key="2">
    <source>
        <dbReference type="ARBA" id="ARBA00022475"/>
    </source>
</evidence>
<feature type="transmembrane region" description="Helical" evidence="8">
    <location>
        <begin position="323"/>
        <end position="345"/>
    </location>
</feature>
<evidence type="ECO:0000256" key="1">
    <source>
        <dbReference type="ARBA" id="ARBA00004651"/>
    </source>
</evidence>
<keyword evidence="6 8" id="KW-1133">Transmembrane helix</keyword>
<comment type="caution">
    <text evidence="9">The sequence shown here is derived from an EMBL/GenBank/DDBJ whole genome shotgun (WGS) entry which is preliminary data.</text>
</comment>
<keyword evidence="3" id="KW-0328">Glycosyltransferase</keyword>
<dbReference type="PANTHER" id="PTHR33908">
    <property type="entry name" value="MANNOSYLTRANSFERASE YKCB-RELATED"/>
    <property type="match status" value="1"/>
</dbReference>
<dbReference type="GO" id="GO:0009103">
    <property type="term" value="P:lipopolysaccharide biosynthetic process"/>
    <property type="evidence" value="ECO:0007669"/>
    <property type="project" value="UniProtKB-ARBA"/>
</dbReference>
<feature type="transmembrane region" description="Helical" evidence="8">
    <location>
        <begin position="351"/>
        <end position="369"/>
    </location>
</feature>
<keyword evidence="7 8" id="KW-0472">Membrane</keyword>
<dbReference type="Proteomes" id="UP000050417">
    <property type="component" value="Unassembled WGS sequence"/>
</dbReference>
<feature type="transmembrane region" description="Helical" evidence="8">
    <location>
        <begin position="7"/>
        <end position="28"/>
    </location>
</feature>
<dbReference type="GO" id="GO:0016763">
    <property type="term" value="F:pentosyltransferase activity"/>
    <property type="evidence" value="ECO:0007669"/>
    <property type="project" value="TreeGrafter"/>
</dbReference>
<keyword evidence="4" id="KW-0808">Transferase</keyword>
<evidence type="ECO:0000313" key="9">
    <source>
        <dbReference type="EMBL" id="KPL74346.1"/>
    </source>
</evidence>
<feature type="transmembrane region" description="Helical" evidence="8">
    <location>
        <begin position="376"/>
        <end position="397"/>
    </location>
</feature>
<evidence type="ECO:0000256" key="8">
    <source>
        <dbReference type="SAM" id="Phobius"/>
    </source>
</evidence>
<keyword evidence="2" id="KW-1003">Cell membrane</keyword>
<sequence>MIKKQRFWVMVCVAVALATVWKAIFLAFEAFPFNSDEAIVALMARHILQGARPVFFYGQAYMGSLDAYLAAAGFVLLGEQVMVIRLVQMLLYAGFLVSISAAVRVAFESDEAGIWTAFLLAIPTVNMTLYTTVSMGGYGEALLIGGLQTWLAVITVKRLELDESKSGYLWLAGLGLGFLTGLGVWANALSLVFTAPAALIVLFKAARATRERRGDFLWIFAFTFVAGGLVGALPWWGFAVEHGFDHLLGELTGSAVAVEPGSYLSRLGRHTVNFLLLGLPVLLGVRPPWEIRWLALPLAPLALVFAGLSAAYFAKKTWQERGFYLLFALSALALIAGFLLTSFGVDPSGRYFLPLGAFLAVCGGVFLAAKAPNRRLAWAAVGAVMAFHGVGTVQSALRNPPGLTTQFYAPAQVDHRYAPELIDFLKANQLTRGYTNYWVAYPLAFLSQEELIYIPALPYHPDLRYTARDNRYAPYNDIVAQAEQIAYITTHNEPLNQQLRGEFKRLGAAWEEKTIGDYVVFYHLNPMLRVDDLNLDLIEAK</sequence>